<dbReference type="AlphaFoldDB" id="A0AAQ0MFQ9"/>
<dbReference type="RefSeq" id="WP_122064986.1">
    <property type="nucleotide sequence ID" value="NZ_JAHCSS010000002.1"/>
</dbReference>
<comment type="caution">
    <text evidence="2">The sequence shown here is derived from an EMBL/GenBank/DDBJ whole genome shotgun (WGS) entry which is preliminary data.</text>
</comment>
<keyword evidence="1" id="KW-0472">Membrane</keyword>
<protein>
    <submittedName>
        <fullName evidence="2">Low temperature requirement protein A</fullName>
    </submittedName>
</protein>
<sequence>MKIQKNRYFDVKKVEFIELFFDLIFVYAISQMSHTILHLEHAIMPGILFFKYGVMLFVFVSVWSYQTLYTNRFGLNNTRDLMFLMFNMFITIYLSNSINTNFDKTYEAFFLCTAILFLSIGLQYLLTFSENILQEEKKLCLVYGLTSIFSSTLIFIGYFIPGNTHYNMLYIAIICCLLFPLFGIKILQRSPVNMPHLIERYSLFTIIMFGESMVGLGSLFNIHHFEIISIFQFLIILGLFGSYWIKLESFMNPKQKSTGLKLCYTHIIIFFALGLINASEIFSEEVSINPTFEITLTFVAISLFYLGMLLNMTYFHQAYKTKKLYIYIALILILFYIINLLIPFHSLTFTILVFLTVATVLGIFMKLRYNNKT</sequence>
<dbReference type="EMBL" id="RCVN01000012">
    <property type="protein sequence ID" value="RMI84422.1"/>
    <property type="molecule type" value="Genomic_DNA"/>
</dbReference>
<feature type="transmembrane region" description="Helical" evidence="1">
    <location>
        <begin position="259"/>
        <end position="282"/>
    </location>
</feature>
<keyword evidence="3" id="KW-1185">Reference proteome</keyword>
<feature type="transmembrane region" description="Helical" evidence="1">
    <location>
        <begin position="348"/>
        <end position="367"/>
    </location>
</feature>
<feature type="transmembrane region" description="Helical" evidence="1">
    <location>
        <begin position="81"/>
        <end position="102"/>
    </location>
</feature>
<feature type="transmembrane region" description="Helical" evidence="1">
    <location>
        <begin position="294"/>
        <end position="312"/>
    </location>
</feature>
<feature type="transmembrane region" description="Helical" evidence="1">
    <location>
        <begin position="227"/>
        <end position="247"/>
    </location>
</feature>
<feature type="transmembrane region" description="Helical" evidence="1">
    <location>
        <begin position="200"/>
        <end position="221"/>
    </location>
</feature>
<evidence type="ECO:0000313" key="2">
    <source>
        <dbReference type="EMBL" id="RMI84422.1"/>
    </source>
</evidence>
<dbReference type="PANTHER" id="PTHR36840:SF1">
    <property type="entry name" value="BLL5714 PROTEIN"/>
    <property type="match status" value="1"/>
</dbReference>
<dbReference type="Pfam" id="PF06772">
    <property type="entry name" value="LtrA"/>
    <property type="match status" value="1"/>
</dbReference>
<dbReference type="InterPro" id="IPR010640">
    <property type="entry name" value="Low_temperature_requirement_A"/>
</dbReference>
<evidence type="ECO:0000313" key="3">
    <source>
        <dbReference type="Proteomes" id="UP000269505"/>
    </source>
</evidence>
<dbReference type="PANTHER" id="PTHR36840">
    <property type="entry name" value="BLL5714 PROTEIN"/>
    <property type="match status" value="1"/>
</dbReference>
<organism evidence="2 3">
    <name type="scientific">Staphylococcus pseudoxylosus</name>
    <dbReference type="NCBI Taxonomy" id="2282419"/>
    <lineage>
        <taxon>Bacteria</taxon>
        <taxon>Bacillati</taxon>
        <taxon>Bacillota</taxon>
        <taxon>Bacilli</taxon>
        <taxon>Bacillales</taxon>
        <taxon>Staphylococcaceae</taxon>
        <taxon>Staphylococcus</taxon>
    </lineage>
</organism>
<feature type="transmembrane region" description="Helical" evidence="1">
    <location>
        <begin position="49"/>
        <end position="69"/>
    </location>
</feature>
<gene>
    <name evidence="2" type="ORF">D9V42_11225</name>
</gene>
<proteinExistence type="predicted"/>
<name>A0AAQ0MFQ9_9STAP</name>
<feature type="transmembrane region" description="Helical" evidence="1">
    <location>
        <begin position="140"/>
        <end position="160"/>
    </location>
</feature>
<feature type="transmembrane region" description="Helical" evidence="1">
    <location>
        <begin position="108"/>
        <end position="128"/>
    </location>
</feature>
<feature type="transmembrane region" description="Helical" evidence="1">
    <location>
        <begin position="324"/>
        <end position="342"/>
    </location>
</feature>
<dbReference type="Proteomes" id="UP000269505">
    <property type="component" value="Unassembled WGS sequence"/>
</dbReference>
<reference evidence="2 3" key="1">
    <citation type="submission" date="2018-10" db="EMBL/GenBank/DDBJ databases">
        <title>Staphylococcus pseudoxylosus sp. nov., isolated from bovine mastitis.</title>
        <authorList>
            <person name="Macfadyen A.C."/>
            <person name="Leroy S."/>
            <person name="Harrison E.M."/>
            <person name="Parkhill J."/>
            <person name="Holmes M.A."/>
            <person name="Paterson G.K."/>
        </authorList>
    </citation>
    <scope>NUCLEOTIDE SEQUENCE [LARGE SCALE GENOMIC DNA]</scope>
    <source>
        <strain evidence="2 3">S04009</strain>
    </source>
</reference>
<accession>A0AAQ0MFQ9</accession>
<keyword evidence="1" id="KW-1133">Transmembrane helix</keyword>
<feature type="transmembrane region" description="Helical" evidence="1">
    <location>
        <begin position="20"/>
        <end position="37"/>
    </location>
</feature>
<feature type="transmembrane region" description="Helical" evidence="1">
    <location>
        <begin position="166"/>
        <end position="188"/>
    </location>
</feature>
<evidence type="ECO:0000256" key="1">
    <source>
        <dbReference type="SAM" id="Phobius"/>
    </source>
</evidence>
<keyword evidence="1" id="KW-0812">Transmembrane</keyword>